<reference evidence="3" key="1">
    <citation type="journal article" date="2014" name="Proc. Natl. Acad. Sci. U.S.A.">
        <title>Extensive sampling of basidiomycete genomes demonstrates inadequacy of the white-rot/brown-rot paradigm for wood decay fungi.</title>
        <authorList>
            <person name="Riley R."/>
            <person name="Salamov A.A."/>
            <person name="Brown D.W."/>
            <person name="Nagy L.G."/>
            <person name="Floudas D."/>
            <person name="Held B.W."/>
            <person name="Levasseur A."/>
            <person name="Lombard V."/>
            <person name="Morin E."/>
            <person name="Otillar R."/>
            <person name="Lindquist E.A."/>
            <person name="Sun H."/>
            <person name="LaButti K.M."/>
            <person name="Schmutz J."/>
            <person name="Jabbour D."/>
            <person name="Luo H."/>
            <person name="Baker S.E."/>
            <person name="Pisabarro A.G."/>
            <person name="Walton J.D."/>
            <person name="Blanchette R.A."/>
            <person name="Henrissat B."/>
            <person name="Martin F."/>
            <person name="Cullen D."/>
            <person name="Hibbett D.S."/>
            <person name="Grigoriev I.V."/>
        </authorList>
    </citation>
    <scope>NUCLEOTIDE SEQUENCE [LARGE SCALE GENOMIC DNA]</scope>
    <source>
        <strain evidence="3">MUCL 33604</strain>
    </source>
</reference>
<protein>
    <submittedName>
        <fullName evidence="2">Uncharacterized protein</fullName>
    </submittedName>
</protein>
<dbReference type="EMBL" id="KL197713">
    <property type="protein sequence ID" value="KDQ60629.1"/>
    <property type="molecule type" value="Genomic_DNA"/>
</dbReference>
<dbReference type="InParanoid" id="A0A067Q0Y5"/>
<evidence type="ECO:0000256" key="1">
    <source>
        <dbReference type="SAM" id="MobiDB-lite"/>
    </source>
</evidence>
<proteinExistence type="predicted"/>
<accession>A0A067Q0Y5</accession>
<organism evidence="2 3">
    <name type="scientific">Jaapia argillacea MUCL 33604</name>
    <dbReference type="NCBI Taxonomy" id="933084"/>
    <lineage>
        <taxon>Eukaryota</taxon>
        <taxon>Fungi</taxon>
        <taxon>Dikarya</taxon>
        <taxon>Basidiomycota</taxon>
        <taxon>Agaricomycotina</taxon>
        <taxon>Agaricomycetes</taxon>
        <taxon>Agaricomycetidae</taxon>
        <taxon>Jaapiales</taxon>
        <taxon>Jaapiaceae</taxon>
        <taxon>Jaapia</taxon>
    </lineage>
</organism>
<evidence type="ECO:0000313" key="3">
    <source>
        <dbReference type="Proteomes" id="UP000027265"/>
    </source>
</evidence>
<dbReference type="AlphaFoldDB" id="A0A067Q0Y5"/>
<gene>
    <name evidence="2" type="ORF">JAAARDRAFT_123903</name>
</gene>
<evidence type="ECO:0000313" key="2">
    <source>
        <dbReference type="EMBL" id="KDQ60629.1"/>
    </source>
</evidence>
<dbReference type="OrthoDB" id="17066at2759"/>
<name>A0A067Q0Y5_9AGAM</name>
<dbReference type="HOGENOM" id="CLU_089014_0_0_1"/>
<sequence length="230" mass="26538">MSGRLASFRGPSTPTASPVQNQQPSSPASPSRTTESTYHRRTRLLLQELRACTITWDDLVLVDGLKAAKSLVDNRTELDNALALIPAGKQPNHRLVGPRISIMEKRISELDIVVSKLKKQFQRMNTLVDTMESILYEAQKAKGWRWAQEEPLWTTWTLEKFVSTLPQILKPYHRSLTMHIEIVSTLRPHTVSFETSRDALERWQSQPWLETGSWDETWEEICSVEIDRWE</sequence>
<keyword evidence="3" id="KW-1185">Reference proteome</keyword>
<dbReference type="Proteomes" id="UP000027265">
    <property type="component" value="Unassembled WGS sequence"/>
</dbReference>
<feature type="compositionally biased region" description="Low complexity" evidence="1">
    <location>
        <begin position="17"/>
        <end position="36"/>
    </location>
</feature>
<feature type="region of interest" description="Disordered" evidence="1">
    <location>
        <begin position="1"/>
        <end position="38"/>
    </location>
</feature>